<dbReference type="SUPFAM" id="SSF54160">
    <property type="entry name" value="Chromo domain-like"/>
    <property type="match status" value="1"/>
</dbReference>
<feature type="region of interest" description="Disordered" evidence="1">
    <location>
        <begin position="1"/>
        <end position="31"/>
    </location>
</feature>
<dbReference type="InterPro" id="IPR040684">
    <property type="entry name" value="HMUDK_hel"/>
</dbReference>
<accession>A0A8H5HE91</accession>
<name>A0A8H5HE91_9AGAR</name>
<evidence type="ECO:0000313" key="4">
    <source>
        <dbReference type="Proteomes" id="UP000518752"/>
    </source>
</evidence>
<evidence type="ECO:0000256" key="1">
    <source>
        <dbReference type="SAM" id="MobiDB-lite"/>
    </source>
</evidence>
<evidence type="ECO:0000313" key="3">
    <source>
        <dbReference type="EMBL" id="KAF5381916.1"/>
    </source>
</evidence>
<evidence type="ECO:0000259" key="2">
    <source>
        <dbReference type="PROSITE" id="PS50013"/>
    </source>
</evidence>
<proteinExistence type="predicted"/>
<dbReference type="EMBL" id="JAACJN010000055">
    <property type="protein sequence ID" value="KAF5381916.1"/>
    <property type="molecule type" value="Genomic_DNA"/>
</dbReference>
<dbReference type="InterPro" id="IPR023780">
    <property type="entry name" value="Chromo_domain"/>
</dbReference>
<dbReference type="Gene3D" id="2.40.50.40">
    <property type="match status" value="1"/>
</dbReference>
<feature type="region of interest" description="Disordered" evidence="1">
    <location>
        <begin position="45"/>
        <end position="84"/>
    </location>
</feature>
<gene>
    <name evidence="3" type="ORF">D9757_007574</name>
</gene>
<dbReference type="InterPro" id="IPR016197">
    <property type="entry name" value="Chromo-like_dom_sf"/>
</dbReference>
<feature type="domain" description="Chromo" evidence="2">
    <location>
        <begin position="430"/>
        <end position="481"/>
    </location>
</feature>
<dbReference type="GO" id="GO:0006338">
    <property type="term" value="P:chromatin remodeling"/>
    <property type="evidence" value="ECO:0007669"/>
    <property type="project" value="UniProtKB-ARBA"/>
</dbReference>
<feature type="compositionally biased region" description="Basic and acidic residues" evidence="1">
    <location>
        <begin position="51"/>
        <end position="80"/>
    </location>
</feature>
<protein>
    <recommendedName>
        <fullName evidence="2">Chromo domain-containing protein</fullName>
    </recommendedName>
</protein>
<keyword evidence="4" id="KW-1185">Reference proteome</keyword>
<sequence length="492" mass="57130">MPPARTPNVQSVKLCASSPEEQLVSATRKHGRVSLMEDAHWPLAHSSSPLRDLKDSDARPTKKTRRSDAHEKSPSSRDGSELPEPITIRGHQLYPTVVWDTFWRWCHERKAIDDRRRAGQPFPWTEDEILCNQFFCNTFRVLDKTCQFIIRQVIETGDQSPTEVVFRVLLFDVFTKIDTWNWLLSEIGVPTWKEYKRETYFRALERRVRTHSLYTGAFQKPSPRWDFKEGWRNHLLLVETMMEADLVGHLQAARSMSEAFAFIVEFPGMGHFNSFQLLQNLSYSPVINFSGKDFVVPGIGCISGLSKMFGSRIDDIAKTDTSFRLVVIRYMMETQDKHFRRLGLDFSGLGPKRLPMELADIEHAICEVDKYSRLAHPEISGRNGRRELRRNWSRPTEPSLPSVVLPRAWSHRKRKKVRPCNDLPKTEVRYLVAKILGHREDEHGEIFCHTRWVNYGPQDDTWEPATVLLQDAPVIVNEYWNVTFGSRHPNCL</sequence>
<dbReference type="InterPro" id="IPR000953">
    <property type="entry name" value="Chromo/chromo_shadow_dom"/>
</dbReference>
<dbReference type="OrthoDB" id="433924at2759"/>
<comment type="caution">
    <text evidence="3">The sequence shown here is derived from an EMBL/GenBank/DDBJ whole genome shotgun (WGS) entry which is preliminary data.</text>
</comment>
<dbReference type="Pfam" id="PF18723">
    <property type="entry name" value="HMUDK_hel"/>
    <property type="match status" value="1"/>
</dbReference>
<reference evidence="3 4" key="1">
    <citation type="journal article" date="2020" name="ISME J.">
        <title>Uncovering the hidden diversity of litter-decomposition mechanisms in mushroom-forming fungi.</title>
        <authorList>
            <person name="Floudas D."/>
            <person name="Bentzer J."/>
            <person name="Ahren D."/>
            <person name="Johansson T."/>
            <person name="Persson P."/>
            <person name="Tunlid A."/>
        </authorList>
    </citation>
    <scope>NUCLEOTIDE SEQUENCE [LARGE SCALE GENOMIC DNA]</scope>
    <source>
        <strain evidence="3 4">CBS 406.79</strain>
    </source>
</reference>
<organism evidence="3 4">
    <name type="scientific">Collybiopsis confluens</name>
    <dbReference type="NCBI Taxonomy" id="2823264"/>
    <lineage>
        <taxon>Eukaryota</taxon>
        <taxon>Fungi</taxon>
        <taxon>Dikarya</taxon>
        <taxon>Basidiomycota</taxon>
        <taxon>Agaricomycotina</taxon>
        <taxon>Agaricomycetes</taxon>
        <taxon>Agaricomycetidae</taxon>
        <taxon>Agaricales</taxon>
        <taxon>Marasmiineae</taxon>
        <taxon>Omphalotaceae</taxon>
        <taxon>Collybiopsis</taxon>
    </lineage>
</organism>
<dbReference type="AlphaFoldDB" id="A0A8H5HE91"/>
<dbReference type="Proteomes" id="UP000518752">
    <property type="component" value="Unassembled WGS sequence"/>
</dbReference>
<dbReference type="PROSITE" id="PS50013">
    <property type="entry name" value="CHROMO_2"/>
    <property type="match status" value="1"/>
</dbReference>
<dbReference type="Pfam" id="PF00385">
    <property type="entry name" value="Chromo"/>
    <property type="match status" value="1"/>
</dbReference>
<dbReference type="CDD" id="cd00024">
    <property type="entry name" value="CD_CSD"/>
    <property type="match status" value="1"/>
</dbReference>